<evidence type="ECO:0000313" key="2">
    <source>
        <dbReference type="Proteomes" id="UP001352263"/>
    </source>
</evidence>
<gene>
    <name evidence="1" type="ORF">RY831_03140</name>
</gene>
<proteinExistence type="predicted"/>
<accession>A0ABU6J3D5</accession>
<dbReference type="Proteomes" id="UP001352263">
    <property type="component" value="Unassembled WGS sequence"/>
</dbReference>
<dbReference type="EMBL" id="JAWIIV010000002">
    <property type="protein sequence ID" value="MEC4718127.1"/>
    <property type="molecule type" value="Genomic_DNA"/>
</dbReference>
<reference evidence="1 2" key="1">
    <citation type="submission" date="2023-10" db="EMBL/GenBank/DDBJ databases">
        <title>Noviherbaspirillum sp. CPCC 100848 genome assembly.</title>
        <authorList>
            <person name="Li X.Y."/>
            <person name="Fang X.M."/>
        </authorList>
    </citation>
    <scope>NUCLEOTIDE SEQUENCE [LARGE SCALE GENOMIC DNA]</scope>
    <source>
        <strain evidence="1 2">CPCC 100848</strain>
    </source>
</reference>
<name>A0ABU6J3D5_9BURK</name>
<evidence type="ECO:0000313" key="1">
    <source>
        <dbReference type="EMBL" id="MEC4718127.1"/>
    </source>
</evidence>
<protein>
    <recommendedName>
        <fullName evidence="3">Circularly permuted type 2 ATP-grasp protein</fullName>
    </recommendedName>
</protein>
<evidence type="ECO:0008006" key="3">
    <source>
        <dbReference type="Google" id="ProtNLM"/>
    </source>
</evidence>
<sequence length="446" mass="49630">MISEQLNRHCFCVSLDADGLKQALISELDSPDLISLVEERCPYLFSARPVFISEKQAATMAAVIAAVETVVALPSFREHVLAHAPDIARHDPGGATGVFYGYDFHVADDRIGVIEINTNAGGAMLNAVMARAHHSCCLDHVAMALATDQAAALEQSMIDMFRMEWAGSQRAQPLRTLAIVDKDLHQQYLYPEFLLFQRMFERNGIKTILAEPSDFILRDGKLMHGDLPVDLVYNRLTDFMLEAPESGVLRTAYLQNAMVLTPHPQAHALYADKRNLALLSDANWLTSIGVPPEVQDVLLQYILKTEEVMPAHADRLWAERRQLFFKPSAGYGSRAAYRGDKLTKRVWHDILAGDYVAQRIMAPGERISPTDDKVESLKFDIRCYVYQGQISWMAARMYQGQTTNFRTPGGGFAPVYRLAELDVARETPSGADASTQTASCCAKSRC</sequence>
<comment type="caution">
    <text evidence="1">The sequence shown here is derived from an EMBL/GenBank/DDBJ whole genome shotgun (WGS) entry which is preliminary data.</text>
</comment>
<dbReference type="RefSeq" id="WP_326504881.1">
    <property type="nucleotide sequence ID" value="NZ_JAWIIV010000002.1"/>
</dbReference>
<keyword evidence="2" id="KW-1185">Reference proteome</keyword>
<organism evidence="1 2">
    <name type="scientific">Noviherbaspirillum album</name>
    <dbReference type="NCBI Taxonomy" id="3080276"/>
    <lineage>
        <taxon>Bacteria</taxon>
        <taxon>Pseudomonadati</taxon>
        <taxon>Pseudomonadota</taxon>
        <taxon>Betaproteobacteria</taxon>
        <taxon>Burkholderiales</taxon>
        <taxon>Oxalobacteraceae</taxon>
        <taxon>Noviherbaspirillum</taxon>
    </lineage>
</organism>
<dbReference type="SUPFAM" id="SSF56059">
    <property type="entry name" value="Glutathione synthetase ATP-binding domain-like"/>
    <property type="match status" value="1"/>
</dbReference>